<accession>A0A6A7B1L7</accession>
<protein>
    <submittedName>
        <fullName evidence="2">Uncharacterized protein</fullName>
    </submittedName>
</protein>
<evidence type="ECO:0000313" key="2">
    <source>
        <dbReference type="EMBL" id="KAF2848315.1"/>
    </source>
</evidence>
<dbReference type="EMBL" id="MU006318">
    <property type="protein sequence ID" value="KAF2848315.1"/>
    <property type="molecule type" value="Genomic_DNA"/>
</dbReference>
<dbReference type="OrthoDB" id="5363079at2759"/>
<name>A0A6A7B1L7_9PLEO</name>
<feature type="region of interest" description="Disordered" evidence="1">
    <location>
        <begin position="206"/>
        <end position="243"/>
    </location>
</feature>
<gene>
    <name evidence="2" type="ORF">T440DRAFT_169097</name>
</gene>
<dbReference type="Proteomes" id="UP000799423">
    <property type="component" value="Unassembled WGS sequence"/>
</dbReference>
<evidence type="ECO:0000313" key="3">
    <source>
        <dbReference type="Proteomes" id="UP000799423"/>
    </source>
</evidence>
<sequence length="243" mass="27134">MDQVRISALDPELPALESKSIRAAISLVWPYSSSACRFALLLAEPDFRRRKAKGQVRVRFLGSSAKNLVSTGIGVGDEIVLRLRGAEFIQEEVVKTPGQSIDWELVYTETIIAKVFHDGNALASLELLKDAPVSALQLPHHQEAVVNQSITTQWPCPAFFRRVKFSERPLSDDPDDALADMDWESCLAKNRPLEQCRYRRTWAYSTNIPSPVDRGDRGNDDLDPISPLSLGPPLPWETRSAIP</sequence>
<proteinExistence type="predicted"/>
<dbReference type="AlphaFoldDB" id="A0A6A7B1L7"/>
<organism evidence="2 3">
    <name type="scientific">Plenodomus tracheiphilus IPT5</name>
    <dbReference type="NCBI Taxonomy" id="1408161"/>
    <lineage>
        <taxon>Eukaryota</taxon>
        <taxon>Fungi</taxon>
        <taxon>Dikarya</taxon>
        <taxon>Ascomycota</taxon>
        <taxon>Pezizomycotina</taxon>
        <taxon>Dothideomycetes</taxon>
        <taxon>Pleosporomycetidae</taxon>
        <taxon>Pleosporales</taxon>
        <taxon>Pleosporineae</taxon>
        <taxon>Leptosphaeriaceae</taxon>
        <taxon>Plenodomus</taxon>
    </lineage>
</organism>
<reference evidence="2" key="1">
    <citation type="submission" date="2020-01" db="EMBL/GenBank/DDBJ databases">
        <authorList>
            <consortium name="DOE Joint Genome Institute"/>
            <person name="Haridas S."/>
            <person name="Albert R."/>
            <person name="Binder M."/>
            <person name="Bloem J."/>
            <person name="Labutti K."/>
            <person name="Salamov A."/>
            <person name="Andreopoulos B."/>
            <person name="Baker S.E."/>
            <person name="Barry K."/>
            <person name="Bills G."/>
            <person name="Bluhm B.H."/>
            <person name="Cannon C."/>
            <person name="Castanera R."/>
            <person name="Culley D.E."/>
            <person name="Daum C."/>
            <person name="Ezra D."/>
            <person name="Gonzalez J.B."/>
            <person name="Henrissat B."/>
            <person name="Kuo A."/>
            <person name="Liang C."/>
            <person name="Lipzen A."/>
            <person name="Lutzoni F."/>
            <person name="Magnuson J."/>
            <person name="Mondo S."/>
            <person name="Nolan M."/>
            <person name="Ohm R."/>
            <person name="Pangilinan J."/>
            <person name="Park H.-J."/>
            <person name="Ramirez L."/>
            <person name="Alfaro M."/>
            <person name="Sun H."/>
            <person name="Tritt A."/>
            <person name="Yoshinaga Y."/>
            <person name="Zwiers L.-H."/>
            <person name="Turgeon B.G."/>
            <person name="Goodwin S.B."/>
            <person name="Spatafora J.W."/>
            <person name="Crous P.W."/>
            <person name="Grigoriev I.V."/>
        </authorList>
    </citation>
    <scope>NUCLEOTIDE SEQUENCE</scope>
    <source>
        <strain evidence="2">IPT5</strain>
    </source>
</reference>
<evidence type="ECO:0000256" key="1">
    <source>
        <dbReference type="SAM" id="MobiDB-lite"/>
    </source>
</evidence>
<keyword evidence="3" id="KW-1185">Reference proteome</keyword>